<name>A0A212F5S5_DANPL</name>
<dbReference type="InParanoid" id="A0A212F5S5"/>
<keyword evidence="3" id="KW-1185">Reference proteome</keyword>
<dbReference type="AlphaFoldDB" id="A0A212F5S5"/>
<dbReference type="InterPro" id="IPR051147">
    <property type="entry name" value="CFAP_domain-containing"/>
</dbReference>
<dbReference type="KEGG" id="dpl:KGM_207284"/>
<gene>
    <name evidence="2" type="ORF">KGM_207284</name>
</gene>
<evidence type="ECO:0000313" key="2">
    <source>
        <dbReference type="EMBL" id="OWR49090.1"/>
    </source>
</evidence>
<organism evidence="2 3">
    <name type="scientific">Danaus plexippus plexippus</name>
    <dbReference type="NCBI Taxonomy" id="278856"/>
    <lineage>
        <taxon>Eukaryota</taxon>
        <taxon>Metazoa</taxon>
        <taxon>Ecdysozoa</taxon>
        <taxon>Arthropoda</taxon>
        <taxon>Hexapoda</taxon>
        <taxon>Insecta</taxon>
        <taxon>Pterygota</taxon>
        <taxon>Neoptera</taxon>
        <taxon>Endopterygota</taxon>
        <taxon>Lepidoptera</taxon>
        <taxon>Glossata</taxon>
        <taxon>Ditrysia</taxon>
        <taxon>Papilionoidea</taxon>
        <taxon>Nymphalidae</taxon>
        <taxon>Danainae</taxon>
        <taxon>Danaini</taxon>
        <taxon>Danaina</taxon>
        <taxon>Danaus</taxon>
        <taxon>Danaus</taxon>
    </lineage>
</organism>
<accession>A0A212F5S5</accession>
<protein>
    <submittedName>
        <fullName evidence="2">Uncharacterized protein</fullName>
    </submittedName>
</protein>
<dbReference type="EMBL" id="AGBW02010142">
    <property type="protein sequence ID" value="OWR49090.1"/>
    <property type="molecule type" value="Genomic_DNA"/>
</dbReference>
<feature type="region of interest" description="Disordered" evidence="1">
    <location>
        <begin position="1"/>
        <end position="21"/>
    </location>
</feature>
<reference evidence="2 3" key="1">
    <citation type="journal article" date="2011" name="Cell">
        <title>The monarch butterfly genome yields insights into long-distance migration.</title>
        <authorList>
            <person name="Zhan S."/>
            <person name="Merlin C."/>
            <person name="Boore J.L."/>
            <person name="Reppert S.M."/>
        </authorList>
    </citation>
    <scope>NUCLEOTIDE SEQUENCE [LARGE SCALE GENOMIC DNA]</scope>
    <source>
        <strain evidence="2">F-2</strain>
    </source>
</reference>
<evidence type="ECO:0000256" key="1">
    <source>
        <dbReference type="SAM" id="MobiDB-lite"/>
    </source>
</evidence>
<comment type="caution">
    <text evidence="2">The sequence shown here is derived from an EMBL/GenBank/DDBJ whole genome shotgun (WGS) entry which is preliminary data.</text>
</comment>
<dbReference type="eggNOG" id="ENOG502QSDI">
    <property type="taxonomic scope" value="Eukaryota"/>
</dbReference>
<dbReference type="PANTHER" id="PTHR21683">
    <property type="entry name" value="COILED-COIL DOMAIN-CONTAINING PROTEIN 42 LIKE-2-LIKE-RELATED"/>
    <property type="match status" value="1"/>
</dbReference>
<dbReference type="Proteomes" id="UP000007151">
    <property type="component" value="Unassembled WGS sequence"/>
</dbReference>
<sequence length="979" mass="116435">MEKKLLKSYSKKSSPKLKLPPIEKSEVKTTLDIDPHFYSLVENRPIRPNKSLHKYKNNIRNIALKRTLHGFVTDEILRINREIETERKIYNVTTERFDEHKHSFDKFLDDDNNKTIVIMTKSDNLAKELANQTEEHKQVSFELATLKSKLQYITESLQILLSFQGFLFNAAPILWQEKENKYVNMESFEIISMDSDIFCEIDKNVISDRLSKLPPPSLYFETPDQLLNVFNLLEKQNLNYLLVTEELNMEKNKFVKSLGNLKKLLWMELDYIREKMREIEETIAWNEMREIELQKLFYKILEDKLSYLVSSQTVLQIFNYVTFAYEHVIAPNDANLSSLDMMMALEREYNDLMLDLSAFDLQLIKSIEMETYENEAKETKRAKEANKLLKDVDKLKKPKPMVPLKTLDIIFRRRYVPNTQHYFANRKHAVTGQGETSKVSRPFRVPRSEKLLSYIKYSDRREKLIGRNRLSQPLHLKDNLRMAATRDISERLYLQEPPDDVRAVVEIHPEFYTVIEGRPLRCFDDIKVYINNIRSYAMYRQQIGYRRDLIMKIDRNLSEETREHDEIVINLKQHIKNFQRFLTEDYKRSCIKVSNMEKVNAELVAKNSEFLGYVSKLTILNNILFKLDAIRSILKIYRSYLIFVAPLSWRQLYDEKLKHKVQSIQFDTGEFVTDNDLVETLDIDKMVELAKQELKNPYPPHIYFRKPRQMMYLFRTMELQSREYLIQLSKTDGPYRLLQDRIKELVKTTKQELDYFQYYIDSINNEIARETYNENHLQKKFFRILNTTFYDSVASPNTLKLKICIEYVYEQIFGKCEEGHQNLQDPMKILEVMYEDYNLRLDSLDFKIVNQARNDFFAQDLKTMTNAYKAQRELRAFREMTNAMNKAFLPPAIYKRPVIPKFLDKKSKIALVIAERRKSQMASGERKKPKKYKVSAEEREGLLSFTEWCEGMNPGPYLKEYYSYVKPAFEWVPRKSVLP</sequence>
<dbReference type="STRING" id="278856.A0A212F5S5"/>
<dbReference type="PANTHER" id="PTHR21683:SF3">
    <property type="entry name" value="CILIA AND FLAGELLA ASSOCIATED PROTEIN 100"/>
    <property type="match status" value="1"/>
</dbReference>
<proteinExistence type="predicted"/>
<evidence type="ECO:0000313" key="3">
    <source>
        <dbReference type="Proteomes" id="UP000007151"/>
    </source>
</evidence>